<feature type="domain" description="DUF8039" evidence="2">
    <location>
        <begin position="179"/>
        <end position="270"/>
    </location>
</feature>
<organism evidence="3">
    <name type="scientific">Oryza sativa subsp. japonica</name>
    <name type="common">Rice</name>
    <dbReference type="NCBI Taxonomy" id="39947"/>
    <lineage>
        <taxon>Eukaryota</taxon>
        <taxon>Viridiplantae</taxon>
        <taxon>Streptophyta</taxon>
        <taxon>Embryophyta</taxon>
        <taxon>Tracheophyta</taxon>
        <taxon>Spermatophyta</taxon>
        <taxon>Magnoliopsida</taxon>
        <taxon>Liliopsida</taxon>
        <taxon>Poales</taxon>
        <taxon>Poaceae</taxon>
        <taxon>BOP clade</taxon>
        <taxon>Oryzoideae</taxon>
        <taxon>Oryzeae</taxon>
        <taxon>Oryzinae</taxon>
        <taxon>Oryza</taxon>
        <taxon>Oryza sativa</taxon>
    </lineage>
</organism>
<evidence type="ECO:0000313" key="3">
    <source>
        <dbReference type="EMBL" id="BAC92452.1"/>
    </source>
</evidence>
<feature type="region of interest" description="Disordered" evidence="1">
    <location>
        <begin position="270"/>
        <end position="367"/>
    </location>
</feature>
<dbReference type="Pfam" id="PF26133">
    <property type="entry name" value="DUF8039"/>
    <property type="match status" value="1"/>
</dbReference>
<dbReference type="PANTHER" id="PTHR33018">
    <property type="entry name" value="OS10G0338966 PROTEIN-RELATED"/>
    <property type="match status" value="1"/>
</dbReference>
<accession>Q6Z4Z6</accession>
<feature type="compositionally biased region" description="Pro residues" evidence="1">
    <location>
        <begin position="305"/>
        <end position="327"/>
    </location>
</feature>
<dbReference type="AlphaFoldDB" id="Q6Z4Z6"/>
<dbReference type="InterPro" id="IPR058352">
    <property type="entry name" value="DUF8039"/>
</dbReference>
<sequence>MGQGPKQSYKPIGPIQPNEIEFRDEAGSVGRRTSRAFHQKGLTPFKDYGRITQAQWDEFVALKTSAEEKEKSQKMAELARRNEYPHHLGSTNYQQAVKKWAKQDEEMEKAGKPVPMKNHNPRSRNWVRARTPAFTPEGDVVFKDQKLHEARAAARDECNIYWSQKMKHGAAVLEPEPSYPFDDVTEDTPCKLLIPVSRVGKKILVATGRFIPGHRFHCQDIPDDYAKVEVRTVIEAYRMHELDFPTTEQIVYLGDAVDQFILWHKNDIELGSTDGTDRPPRIPVSPSRPPVVASPRDSPIASPSRPEPPVASPPGPEPPVASPPVPEPQVASPPVLEPPVASPQTEKDPMPDQPEQSQPEEPKRADVPVMVRTHKHKAKSASKKHYMVTAFRGRDKDIINAEFDNRKLKGFKQTFDDYLNYINSPDVPHEFENGKPFIYDWQLREGPWQLRRWHNWYIRASTMKGIDSFTVAVGIITPICVAHLIIHCGRMNYVEAEAMKKPVAYLNPCRISKPNHTYTLDEKKLPEHIKAMTPEERKAYIAPKHLEKYNEVIVLDSLDKDSNTYQEFLRIIDLAFKRYYQRGGQCKNSRERISVRNKWPLPKFPKSERELNDTSIQNIQADMCYFIHRECAHQLGQFFDNEGVLALPENKSLFNWTRRII</sequence>
<evidence type="ECO:0000256" key="1">
    <source>
        <dbReference type="SAM" id="MobiDB-lite"/>
    </source>
</evidence>
<protein>
    <submittedName>
        <fullName evidence="3">Hydroxyproline-rich glycoprotein-like protein</fullName>
    </submittedName>
</protein>
<dbReference type="EMBL" id="AP005162">
    <property type="protein sequence ID" value="BAC92452.1"/>
    <property type="molecule type" value="Genomic_DNA"/>
</dbReference>
<gene>
    <name evidence="3" type="primary">OSJNBa0051M20.109</name>
</gene>
<name>Q6Z4Z6_ORYSJ</name>
<feature type="compositionally biased region" description="Low complexity" evidence="1">
    <location>
        <begin position="290"/>
        <end position="304"/>
    </location>
</feature>
<evidence type="ECO:0000259" key="2">
    <source>
        <dbReference type="Pfam" id="PF26133"/>
    </source>
</evidence>
<dbReference type="PANTHER" id="PTHR33018:SF19">
    <property type="entry name" value="OS12G0558775 PROTEIN"/>
    <property type="match status" value="1"/>
</dbReference>
<reference evidence="3" key="1">
    <citation type="journal article" date="2004" name="Plant Cell">
        <title>Composition and structure of the centromeric region of rice chromosome 8.</title>
        <authorList>
            <person name="Wu J."/>
            <person name="Yamagata H."/>
            <person name="Hayashi-Tsugane M."/>
            <person name="Hijishita S."/>
            <person name="Fujisawa M."/>
            <person name="Shibata M."/>
            <person name="Itoh Y."/>
            <person name="Nakamura M."/>
            <person name="Sakaguchi M."/>
            <person name="Yoshihara R."/>
            <person name="Kobayashi H."/>
            <person name="Itoh K."/>
            <person name="Karasawa W."/>
            <person name="Yamamoto M."/>
            <person name="Saji S."/>
            <person name="Katagiri S."/>
            <person name="Kanamori H."/>
            <person name="Namiki N."/>
            <person name="Katayose Y."/>
            <person name="Matsumoto T."/>
            <person name="Sasaki T."/>
        </authorList>
    </citation>
    <scope>NUCLEOTIDE SEQUENCE</scope>
</reference>
<proteinExistence type="predicted"/>